<sequence>MASNQGLGRKGKTKTSQNAIQVAGKGPSAFKDVDWKTLSDEDAKALEKDTSLAWKVLSNSQMQHLMNLPVKELQEEIASILDLKDHPTVLEEAAMLDFYVSGFWWGKEQNWNEQQISGLFTVHHQLLENLKAKKMTLEENLTEFRKMLEGIGTKGEQNGGLDFLDVNMATSLVEFLSSTFFQHYRLYEFLFCGERKEEVISTDGDNLTMCLCHIEEGDYIPCGYVMMLEVELVPPFDLPHPPPLDEGLPEDLYLRHVAPPPPESRASVETSDEPIDGPSEENTEGLADGADQNNEENDQMADILSGVTAEEVQSMFDSVSREMFSSLQNHVASKLRERESEIIARINKIHRISGT</sequence>
<proteinExistence type="predicted"/>
<reference evidence="2" key="1">
    <citation type="submission" date="2021-10" db="EMBL/GenBank/DDBJ databases">
        <title>Tropical sea cucumber genome reveals ecological adaptation and Cuvierian tubules defense mechanism.</title>
        <authorList>
            <person name="Chen T."/>
        </authorList>
    </citation>
    <scope>NUCLEOTIDE SEQUENCE</scope>
    <source>
        <strain evidence="2">Nanhai2018</strain>
        <tissue evidence="2">Muscle</tissue>
    </source>
</reference>
<dbReference type="Proteomes" id="UP001152320">
    <property type="component" value="Chromosome 17"/>
</dbReference>
<dbReference type="OrthoDB" id="2126027at2759"/>
<keyword evidence="3" id="KW-1185">Reference proteome</keyword>
<dbReference type="Pfam" id="PF14769">
    <property type="entry name" value="CLAMP"/>
    <property type="match status" value="1"/>
</dbReference>
<accession>A0A9Q0YQS6</accession>
<evidence type="ECO:0000256" key="1">
    <source>
        <dbReference type="SAM" id="MobiDB-lite"/>
    </source>
</evidence>
<evidence type="ECO:0000313" key="2">
    <source>
        <dbReference type="EMBL" id="KAJ8025800.1"/>
    </source>
</evidence>
<protein>
    <submittedName>
        <fullName evidence="2">Ciliary-associated calcium-binding coiled-coil protein 1</fullName>
    </submittedName>
</protein>
<feature type="region of interest" description="Disordered" evidence="1">
    <location>
        <begin position="254"/>
        <end position="293"/>
    </location>
</feature>
<dbReference type="EMBL" id="JAIZAY010000017">
    <property type="protein sequence ID" value="KAJ8025800.1"/>
    <property type="molecule type" value="Genomic_DNA"/>
</dbReference>
<feature type="region of interest" description="Disordered" evidence="1">
    <location>
        <begin position="1"/>
        <end position="23"/>
    </location>
</feature>
<name>A0A9Q0YQS6_HOLLE</name>
<gene>
    <name evidence="2" type="ORF">HOLleu_33454</name>
</gene>
<evidence type="ECO:0000313" key="3">
    <source>
        <dbReference type="Proteomes" id="UP001152320"/>
    </source>
</evidence>
<dbReference type="PANTHER" id="PTHR28457:SF3">
    <property type="entry name" value="CILIARY-ASSOCIATED CALCIUM-BINDING COILED-COIL PROTEIN 1"/>
    <property type="match status" value="1"/>
</dbReference>
<feature type="compositionally biased region" description="Acidic residues" evidence="1">
    <location>
        <begin position="270"/>
        <end position="283"/>
    </location>
</feature>
<organism evidence="2 3">
    <name type="scientific">Holothuria leucospilota</name>
    <name type="common">Black long sea cucumber</name>
    <name type="synonym">Mertensiothuria leucospilota</name>
    <dbReference type="NCBI Taxonomy" id="206669"/>
    <lineage>
        <taxon>Eukaryota</taxon>
        <taxon>Metazoa</taxon>
        <taxon>Echinodermata</taxon>
        <taxon>Eleutherozoa</taxon>
        <taxon>Echinozoa</taxon>
        <taxon>Holothuroidea</taxon>
        <taxon>Aspidochirotacea</taxon>
        <taxon>Aspidochirotida</taxon>
        <taxon>Holothuriidae</taxon>
        <taxon>Holothuria</taxon>
    </lineage>
</organism>
<comment type="caution">
    <text evidence="2">The sequence shown here is derived from an EMBL/GenBank/DDBJ whole genome shotgun (WGS) entry which is preliminary data.</text>
</comment>
<dbReference type="PANTHER" id="PTHR28457">
    <property type="entry name" value="COILED-COIL DOMAIN-CONTAINING PROTEIN 189"/>
    <property type="match status" value="1"/>
</dbReference>
<dbReference type="InterPro" id="IPR032727">
    <property type="entry name" value="CLAMP"/>
</dbReference>
<dbReference type="AlphaFoldDB" id="A0A9Q0YQS6"/>